<dbReference type="Proteomes" id="UP001241758">
    <property type="component" value="Unassembled WGS sequence"/>
</dbReference>
<proteinExistence type="predicted"/>
<sequence>MILNPAVRGRSGIEGVLQSLQPNRIQPALAAGGAFDVSPARPRARHCFFHAYADLAETRSRAAT</sequence>
<comment type="caution">
    <text evidence="1">The sequence shown here is derived from an EMBL/GenBank/DDBJ whole genome shotgun (WGS) entry which is preliminary data.</text>
</comment>
<accession>A0ABT6WHR7</accession>
<dbReference type="EMBL" id="JASCTH010000006">
    <property type="protein sequence ID" value="MDI6099278.1"/>
    <property type="molecule type" value="Genomic_DNA"/>
</dbReference>
<organism evidence="1 2">
    <name type="scientific">Actinoplanes sandaracinus</name>
    <dbReference type="NCBI Taxonomy" id="3045177"/>
    <lineage>
        <taxon>Bacteria</taxon>
        <taxon>Bacillati</taxon>
        <taxon>Actinomycetota</taxon>
        <taxon>Actinomycetes</taxon>
        <taxon>Micromonosporales</taxon>
        <taxon>Micromonosporaceae</taxon>
        <taxon>Actinoplanes</taxon>
    </lineage>
</organism>
<gene>
    <name evidence="1" type="ORF">QLQ12_11805</name>
</gene>
<protein>
    <submittedName>
        <fullName evidence="1">Uncharacterized protein</fullName>
    </submittedName>
</protein>
<evidence type="ECO:0000313" key="1">
    <source>
        <dbReference type="EMBL" id="MDI6099278.1"/>
    </source>
</evidence>
<name>A0ABT6WHR7_9ACTN</name>
<reference evidence="1 2" key="1">
    <citation type="submission" date="2023-05" db="EMBL/GenBank/DDBJ databases">
        <title>Actinoplanes sp. NEAU-A12 genome sequencing.</title>
        <authorList>
            <person name="Wang Z.-S."/>
        </authorList>
    </citation>
    <scope>NUCLEOTIDE SEQUENCE [LARGE SCALE GENOMIC DNA]</scope>
    <source>
        <strain evidence="1 2">NEAU-A12</strain>
    </source>
</reference>
<evidence type="ECO:0000313" key="2">
    <source>
        <dbReference type="Proteomes" id="UP001241758"/>
    </source>
</evidence>
<keyword evidence="2" id="KW-1185">Reference proteome</keyword>